<dbReference type="PANTHER" id="PTHR12595:SF0">
    <property type="entry name" value="ADENYLATE KINASE ISOENZYME 6"/>
    <property type="match status" value="1"/>
</dbReference>
<evidence type="ECO:0000256" key="5">
    <source>
        <dbReference type="ARBA" id="ARBA00022777"/>
    </source>
</evidence>
<dbReference type="RefSeq" id="WP_257741800.1">
    <property type="nucleotide sequence ID" value="NZ_CP096115.1"/>
</dbReference>
<dbReference type="GeneID" id="74307979"/>
<feature type="region of interest" description="LID" evidence="7">
    <location>
        <begin position="95"/>
        <end position="105"/>
    </location>
</feature>
<feature type="binding site" evidence="7">
    <location>
        <position position="15"/>
    </location>
    <ligand>
        <name>ATP</name>
        <dbReference type="ChEBI" id="CHEBI:30616"/>
    </ligand>
</feature>
<keyword evidence="2 7" id="KW-0698">rRNA processing</keyword>
<accession>A0A9E7PMJ5</accession>
<comment type="subunit">
    <text evidence="7">Interacts with uS11. Not a structural component of 40S pre-ribosomes, but transiently interacts with them by binding to uS11.</text>
</comment>
<dbReference type="EC" id="2.7.4.3" evidence="7"/>
<dbReference type="InterPro" id="IPR020618">
    <property type="entry name" value="Adenyl_kinase_AK6"/>
</dbReference>
<comment type="catalytic activity">
    <reaction evidence="7">
        <text>AMP + ATP = 2 ADP</text>
        <dbReference type="Rhea" id="RHEA:12973"/>
        <dbReference type="ChEBI" id="CHEBI:30616"/>
        <dbReference type="ChEBI" id="CHEBI:456215"/>
        <dbReference type="ChEBI" id="CHEBI:456216"/>
        <dbReference type="EC" id="2.7.4.3"/>
    </reaction>
</comment>
<dbReference type="HAMAP" id="MF_00039">
    <property type="entry name" value="Adenylate_kinase_AK6"/>
    <property type="match status" value="1"/>
</dbReference>
<dbReference type="PANTHER" id="PTHR12595">
    <property type="entry name" value="POS9-ACTIVATING FACTOR FAP7-RELATED"/>
    <property type="match status" value="1"/>
</dbReference>
<dbReference type="AlphaFoldDB" id="A0A9E7PMJ5"/>
<comment type="function">
    <text evidence="7">Broad-specificity nucleoside monophosphate (NMP) kinase that catalyzes the reversible transfer of the terminal phosphate group between nucleoside triphosphates and monophosphates. Has also ATPase activity. Involved in the late maturation steps of the 30S ribosomal particles, specifically 16S rRNA maturation. While NMP activity is not required for ribosome maturation, ATPase activity is. Associates transiently with small ribosomal subunit protein uS11. ATP hydrolysis breaks the interaction with uS11. May temporarily remove uS11 from the ribosome to enable a conformational change of the ribosomal RNA that is needed for the final maturation step of the small ribosomal subunit.</text>
</comment>
<dbReference type="GO" id="GO:0004017">
    <property type="term" value="F:AMP kinase activity"/>
    <property type="evidence" value="ECO:0007669"/>
    <property type="project" value="UniProtKB-UniRule"/>
</dbReference>
<comment type="similarity">
    <text evidence="7">Belongs to the adenylate kinase family. AK6 subfamily.</text>
</comment>
<evidence type="ECO:0000313" key="8">
    <source>
        <dbReference type="EMBL" id="UUX91646.1"/>
    </source>
</evidence>
<comment type="catalytic activity">
    <reaction evidence="7">
        <text>ATP + H2O = ADP + phosphate + H(+)</text>
        <dbReference type="Rhea" id="RHEA:13065"/>
        <dbReference type="ChEBI" id="CHEBI:15377"/>
        <dbReference type="ChEBI" id="CHEBI:15378"/>
        <dbReference type="ChEBI" id="CHEBI:30616"/>
        <dbReference type="ChEBI" id="CHEBI:43474"/>
        <dbReference type="ChEBI" id="CHEBI:456216"/>
    </reaction>
</comment>
<evidence type="ECO:0000256" key="4">
    <source>
        <dbReference type="ARBA" id="ARBA00022741"/>
    </source>
</evidence>
<dbReference type="Pfam" id="PF13238">
    <property type="entry name" value="AAA_18"/>
    <property type="match status" value="1"/>
</dbReference>
<evidence type="ECO:0000256" key="1">
    <source>
        <dbReference type="ARBA" id="ARBA00022517"/>
    </source>
</evidence>
<dbReference type="GO" id="GO:0005524">
    <property type="term" value="F:ATP binding"/>
    <property type="evidence" value="ECO:0007669"/>
    <property type="project" value="UniProtKB-UniRule"/>
</dbReference>
<comment type="caution">
    <text evidence="7">Lacks conserved residue(s) required for the propagation of feature annotation.</text>
</comment>
<feature type="binding site" evidence="7">
    <location>
        <position position="13"/>
    </location>
    <ligand>
        <name>ATP</name>
        <dbReference type="ChEBI" id="CHEBI:30616"/>
    </ligand>
</feature>
<dbReference type="GO" id="GO:0016887">
    <property type="term" value="F:ATP hydrolysis activity"/>
    <property type="evidence" value="ECO:0007669"/>
    <property type="project" value="InterPro"/>
</dbReference>
<evidence type="ECO:0000313" key="9">
    <source>
        <dbReference type="Proteomes" id="UP001060368"/>
    </source>
</evidence>
<feature type="binding site" evidence="7">
    <location>
        <position position="14"/>
    </location>
    <ligand>
        <name>ATP</name>
        <dbReference type="ChEBI" id="CHEBI:30616"/>
    </ligand>
</feature>
<evidence type="ECO:0000256" key="3">
    <source>
        <dbReference type="ARBA" id="ARBA00022679"/>
    </source>
</evidence>
<organism evidence="8 9">
    <name type="scientific">Methanoplanus endosymbiosus</name>
    <dbReference type="NCBI Taxonomy" id="33865"/>
    <lineage>
        <taxon>Archaea</taxon>
        <taxon>Methanobacteriati</taxon>
        <taxon>Methanobacteriota</taxon>
        <taxon>Stenosarchaea group</taxon>
        <taxon>Methanomicrobia</taxon>
        <taxon>Methanomicrobiales</taxon>
        <taxon>Methanomicrobiaceae</taxon>
        <taxon>Methanoplanus</taxon>
    </lineage>
</organism>
<keyword evidence="3 7" id="KW-0808">Transferase</keyword>
<keyword evidence="9" id="KW-1185">Reference proteome</keyword>
<reference evidence="8" key="1">
    <citation type="submission" date="2022-04" db="EMBL/GenBank/DDBJ databases">
        <title>Complete genome of Methanoplanus endosymbiosus DSM 3599.</title>
        <authorList>
            <person name="Chen S.-C."/>
            <person name="You Y.-T."/>
            <person name="Zhou Y.-Z."/>
            <person name="Lai M.-C."/>
        </authorList>
    </citation>
    <scope>NUCLEOTIDE SEQUENCE</scope>
    <source>
        <strain evidence="8">DSM 3599</strain>
    </source>
</reference>
<evidence type="ECO:0000256" key="7">
    <source>
        <dbReference type="HAMAP-Rule" id="MF_00039"/>
    </source>
</evidence>
<dbReference type="GO" id="GO:0006364">
    <property type="term" value="P:rRNA processing"/>
    <property type="evidence" value="ECO:0007669"/>
    <property type="project" value="UniProtKB-KW"/>
</dbReference>
<keyword evidence="5 7" id="KW-0418">Kinase</keyword>
<dbReference type="Gene3D" id="3.40.50.300">
    <property type="entry name" value="P-loop containing nucleotide triphosphate hydrolases"/>
    <property type="match status" value="1"/>
</dbReference>
<dbReference type="Proteomes" id="UP001060368">
    <property type="component" value="Chromosome"/>
</dbReference>
<protein>
    <recommendedName>
        <fullName evidence="7">Putative adenylate kinase</fullName>
        <shortName evidence="7">AK</shortName>
        <ecNumber evidence="7">2.7.4.3</ecNumber>
    </recommendedName>
    <alternativeName>
        <fullName evidence="7">ATP-AMP transphosphorylase</fullName>
    </alternativeName>
</protein>
<sequence length="170" mass="19075">MMAAVTGTPGTGKSTVAGILEARGFNVIRQNDTVKPYILERDSERNADVIDEDKWYEEFGKPDAVVEGHLTHILDADRVVILRLRPDILSQRLSSRGYPEEKVHENLEAECLDSVLIETLDIHPEEHILEIDCTFLTPEETADIIEEFLAGKVGYSFGNTDWSDYIGTLV</sequence>
<dbReference type="InterPro" id="IPR027417">
    <property type="entry name" value="P-loop_NTPase"/>
</dbReference>
<dbReference type="KEGG" id="mend:L6E24_09715"/>
<evidence type="ECO:0000256" key="6">
    <source>
        <dbReference type="ARBA" id="ARBA00022840"/>
    </source>
</evidence>
<keyword evidence="6 7" id="KW-0067">ATP-binding</keyword>
<name>A0A9E7PMJ5_9EURY</name>
<dbReference type="EMBL" id="CP096115">
    <property type="protein sequence ID" value="UUX91646.1"/>
    <property type="molecule type" value="Genomic_DNA"/>
</dbReference>
<keyword evidence="1 7" id="KW-0690">Ribosome biogenesis</keyword>
<feature type="binding site" evidence="7">
    <location>
        <position position="12"/>
    </location>
    <ligand>
        <name>ATP</name>
        <dbReference type="ChEBI" id="CHEBI:30616"/>
    </ligand>
</feature>
<dbReference type="SUPFAM" id="SSF52540">
    <property type="entry name" value="P-loop containing nucleoside triphosphate hydrolases"/>
    <property type="match status" value="1"/>
</dbReference>
<evidence type="ECO:0000256" key="2">
    <source>
        <dbReference type="ARBA" id="ARBA00022552"/>
    </source>
</evidence>
<dbReference type="GO" id="GO:0042274">
    <property type="term" value="P:ribosomal small subunit biogenesis"/>
    <property type="evidence" value="ECO:0007669"/>
    <property type="project" value="UniProtKB-UniRule"/>
</dbReference>
<gene>
    <name evidence="8" type="ORF">L6E24_09715</name>
</gene>
<feature type="binding site" evidence="7">
    <location>
        <position position="96"/>
    </location>
    <ligand>
        <name>ATP</name>
        <dbReference type="ChEBI" id="CHEBI:30616"/>
    </ligand>
</feature>
<proteinExistence type="inferred from homology"/>
<feature type="binding site" evidence="7">
    <location>
        <position position="10"/>
    </location>
    <ligand>
        <name>ATP</name>
        <dbReference type="ChEBI" id="CHEBI:30616"/>
    </ligand>
</feature>
<keyword evidence="4 7" id="KW-0547">Nucleotide-binding</keyword>